<dbReference type="Gene3D" id="3.40.50.720">
    <property type="entry name" value="NAD(P)-binding Rossmann-like Domain"/>
    <property type="match status" value="1"/>
</dbReference>
<dbReference type="AlphaFoldDB" id="A0A1J9UJA1"/>
<dbReference type="PANTHER" id="PTHR48079:SF6">
    <property type="entry name" value="NAD(P)-BINDING DOMAIN-CONTAINING PROTEIN-RELATED"/>
    <property type="match status" value="1"/>
</dbReference>
<sequence>MKVLIIGATGYLGSTIVENFKKQNVELYGLARSIESYKKIKRMGISPIKGDIFKPETLKVATEQVDAVIHVAAPGNAFNDGAPAFNEDHEAIKTVLDTMKGTNKTFIYSSGAMVIADLQKIGEAAPHMSEEIPAINPPSFVAKRVETENMVLQAADFGIRSIVIRIPHIYGKGKNFMFPFLIDTAMKEKASFYINEGENLISFVHVEDLAELYWLALKNSPAGELYHPASFDMNMKSIALSISDKLGFVVQTNSISFEEAKVLWGEAPSLVFGINANLNSTKATNVLHWIPKYSSIDEEIEEIFKLKYGN</sequence>
<dbReference type="Pfam" id="PF01370">
    <property type="entry name" value="Epimerase"/>
    <property type="match status" value="1"/>
</dbReference>
<evidence type="ECO:0000313" key="2">
    <source>
        <dbReference type="EMBL" id="OJD78121.1"/>
    </source>
</evidence>
<dbReference type="GO" id="GO:0004029">
    <property type="term" value="F:aldehyde dehydrogenase (NAD+) activity"/>
    <property type="evidence" value="ECO:0007669"/>
    <property type="project" value="TreeGrafter"/>
</dbReference>
<organism evidence="2 3">
    <name type="scientific">Bacillus paramycoides</name>
    <dbReference type="NCBI Taxonomy" id="2026194"/>
    <lineage>
        <taxon>Bacteria</taxon>
        <taxon>Bacillati</taxon>
        <taxon>Bacillota</taxon>
        <taxon>Bacilli</taxon>
        <taxon>Bacillales</taxon>
        <taxon>Bacillaceae</taxon>
        <taxon>Bacillus</taxon>
        <taxon>Bacillus cereus group</taxon>
    </lineage>
</organism>
<evidence type="ECO:0000313" key="3">
    <source>
        <dbReference type="Proteomes" id="UP000182788"/>
    </source>
</evidence>
<dbReference type="EMBL" id="MAOI01000079">
    <property type="protein sequence ID" value="OJD78121.1"/>
    <property type="molecule type" value="Genomic_DNA"/>
</dbReference>
<reference evidence="2 3" key="1">
    <citation type="submission" date="2016-06" db="EMBL/GenBank/DDBJ databases">
        <title>First insights into the genetic diversity and population structure of in the Bacillus cereus group bacteria from diverse marine environments.</title>
        <authorList>
            <person name="Liu Y."/>
            <person name="Lai Q."/>
            <person name="Shao Z."/>
        </authorList>
    </citation>
    <scope>NUCLEOTIDE SEQUENCE [LARGE SCALE GENOMIC DNA]</scope>
    <source>
        <strain evidence="2 3">NH24A2</strain>
    </source>
</reference>
<name>A0A1J9UJA1_9BACI</name>
<dbReference type="GeneID" id="87593309"/>
<dbReference type="RefSeq" id="WP_071719449.1">
    <property type="nucleotide sequence ID" value="NZ_CBCSHB010000032.1"/>
</dbReference>
<dbReference type="InterPro" id="IPR051783">
    <property type="entry name" value="NAD(P)-dependent_oxidoreduct"/>
</dbReference>
<feature type="domain" description="NAD-dependent epimerase/dehydratase" evidence="1">
    <location>
        <begin position="3"/>
        <end position="224"/>
    </location>
</feature>
<dbReference type="PANTHER" id="PTHR48079">
    <property type="entry name" value="PROTEIN YEEZ"/>
    <property type="match status" value="1"/>
</dbReference>
<comment type="caution">
    <text evidence="2">The sequence shown here is derived from an EMBL/GenBank/DDBJ whole genome shotgun (WGS) entry which is preliminary data.</text>
</comment>
<dbReference type="InterPro" id="IPR001509">
    <property type="entry name" value="Epimerase_deHydtase"/>
</dbReference>
<evidence type="ECO:0000259" key="1">
    <source>
        <dbReference type="Pfam" id="PF01370"/>
    </source>
</evidence>
<protein>
    <recommendedName>
        <fullName evidence="1">NAD-dependent epimerase/dehydratase domain-containing protein</fullName>
    </recommendedName>
</protein>
<dbReference type="SUPFAM" id="SSF51735">
    <property type="entry name" value="NAD(P)-binding Rossmann-fold domains"/>
    <property type="match status" value="1"/>
</dbReference>
<accession>A0A1J9UJA1</accession>
<dbReference type="GO" id="GO:0005737">
    <property type="term" value="C:cytoplasm"/>
    <property type="evidence" value="ECO:0007669"/>
    <property type="project" value="TreeGrafter"/>
</dbReference>
<gene>
    <name evidence="2" type="ORF">BAU28_02520</name>
</gene>
<dbReference type="Proteomes" id="UP000182788">
    <property type="component" value="Unassembled WGS sequence"/>
</dbReference>
<proteinExistence type="predicted"/>
<dbReference type="InterPro" id="IPR036291">
    <property type="entry name" value="NAD(P)-bd_dom_sf"/>
</dbReference>